<sequence length="113" mass="12764">MPSYVAFTESGFLIGEAAKNQAADNPYNTVYDAKRLIGRKFDDYEVQRNLTVWPYKVVSDKASKPIVQVDYKREVTTLTPEEISSMILTKLKDKAEAHLRSPVKVSIAYGFLS</sequence>
<dbReference type="Proteomes" id="UP000271889">
    <property type="component" value="Unassembled WGS sequence"/>
</dbReference>
<dbReference type="Gene3D" id="3.30.30.30">
    <property type="match status" value="1"/>
</dbReference>
<dbReference type="Gene3D" id="3.30.420.40">
    <property type="match status" value="1"/>
</dbReference>
<keyword evidence="5" id="KW-1185">Reference proteome</keyword>
<dbReference type="SUPFAM" id="SSF53067">
    <property type="entry name" value="Actin-like ATPase domain"/>
    <property type="match status" value="1"/>
</dbReference>
<dbReference type="AlphaFoldDB" id="A0A3P7N735"/>
<evidence type="ECO:0000313" key="5">
    <source>
        <dbReference type="Proteomes" id="UP000271889"/>
    </source>
</evidence>
<dbReference type="EMBL" id="UYRV01111843">
    <property type="protein sequence ID" value="VDN27061.1"/>
    <property type="molecule type" value="Genomic_DNA"/>
</dbReference>
<accession>A0A3P7N735</accession>
<evidence type="ECO:0000256" key="1">
    <source>
        <dbReference type="ARBA" id="ARBA00007381"/>
    </source>
</evidence>
<dbReference type="GO" id="GO:0005524">
    <property type="term" value="F:ATP binding"/>
    <property type="evidence" value="ECO:0007669"/>
    <property type="project" value="UniProtKB-KW"/>
</dbReference>
<reference evidence="4 5" key="1">
    <citation type="submission" date="2018-11" db="EMBL/GenBank/DDBJ databases">
        <authorList>
            <consortium name="Pathogen Informatics"/>
        </authorList>
    </citation>
    <scope>NUCLEOTIDE SEQUENCE [LARGE SCALE GENOMIC DNA]</scope>
</reference>
<evidence type="ECO:0000256" key="3">
    <source>
        <dbReference type="ARBA" id="ARBA00022840"/>
    </source>
</evidence>
<dbReference type="InterPro" id="IPR043129">
    <property type="entry name" value="ATPase_NBD"/>
</dbReference>
<dbReference type="PANTHER" id="PTHR19375">
    <property type="entry name" value="HEAT SHOCK PROTEIN 70KDA"/>
    <property type="match status" value="1"/>
</dbReference>
<evidence type="ECO:0000313" key="4">
    <source>
        <dbReference type="EMBL" id="VDN27061.1"/>
    </source>
</evidence>
<keyword evidence="3" id="KW-0067">ATP-binding</keyword>
<keyword evidence="2" id="KW-0547">Nucleotide-binding</keyword>
<protein>
    <submittedName>
        <fullName evidence="4">Uncharacterized protein</fullName>
    </submittedName>
</protein>
<organism evidence="4 5">
    <name type="scientific">Cylicostephanus goldi</name>
    <name type="common">Nematode worm</name>
    <dbReference type="NCBI Taxonomy" id="71465"/>
    <lineage>
        <taxon>Eukaryota</taxon>
        <taxon>Metazoa</taxon>
        <taxon>Ecdysozoa</taxon>
        <taxon>Nematoda</taxon>
        <taxon>Chromadorea</taxon>
        <taxon>Rhabditida</taxon>
        <taxon>Rhabditina</taxon>
        <taxon>Rhabditomorpha</taxon>
        <taxon>Strongyloidea</taxon>
        <taxon>Strongylidae</taxon>
        <taxon>Cylicostephanus</taxon>
    </lineage>
</organism>
<evidence type="ECO:0000256" key="2">
    <source>
        <dbReference type="ARBA" id="ARBA00022741"/>
    </source>
</evidence>
<dbReference type="OrthoDB" id="2401965at2759"/>
<dbReference type="Pfam" id="PF00012">
    <property type="entry name" value="HSP70"/>
    <property type="match status" value="1"/>
</dbReference>
<comment type="similarity">
    <text evidence="1">Belongs to the heat shock protein 70 family.</text>
</comment>
<name>A0A3P7N735_CYLGO</name>
<dbReference type="InterPro" id="IPR013126">
    <property type="entry name" value="Hsp_70_fam"/>
</dbReference>
<dbReference type="FunFam" id="3.30.30.30:FF:000001">
    <property type="entry name" value="heat shock 70 kDa protein-like"/>
    <property type="match status" value="1"/>
</dbReference>
<gene>
    <name evidence="4" type="ORF">CGOC_LOCUS10560</name>
</gene>
<proteinExistence type="inferred from homology"/>
<dbReference type="GO" id="GO:0140662">
    <property type="term" value="F:ATP-dependent protein folding chaperone"/>
    <property type="evidence" value="ECO:0007669"/>
    <property type="project" value="InterPro"/>
</dbReference>
<dbReference type="GO" id="GO:0006950">
    <property type="term" value="P:response to stress"/>
    <property type="evidence" value="ECO:0007669"/>
    <property type="project" value="UniProtKB-ARBA"/>
</dbReference>